<dbReference type="EMBL" id="LN835306">
    <property type="protein sequence ID" value="CRH00945.1"/>
    <property type="molecule type" value="Genomic_DNA"/>
</dbReference>
<sequence>MQRIQYFTLFFLIFHKITILCETSYLMINNRNINFIFDFKNISKNRTRKNNSKIYSNIINYNIYLPNHMSFSDINLNNYSMKINNFPLNNFNIISIDYGYTFMGLCILCKNKFIYEKIISRHKKFIYHKNFDLPIKDNIVLYYAVNFKNYIFNFFNFFQFLFEFIFNYNILVIIGYSGEYMNKLASDMGRHICYFINKIEKNKKANQVFFDVNDELITLKNDDIYKNKQSYIENYNFCSNAEIKTGKENFLNFLLKNMVTKIKDKNNTLFSKFYNKNCNSRKDSLSACYLLYYYLKYHNNNNNSFMLPSKNVNYIYHIKK</sequence>
<keyword evidence="1" id="KW-0812">Transmembrane</keyword>
<keyword evidence="1" id="KW-0472">Membrane</keyword>
<dbReference type="OMA" id="FMNEVNG"/>
<keyword evidence="1" id="KW-1133">Transmembrane helix</keyword>
<dbReference type="KEGG" id="prel:PRELSG_1129300"/>
<accession>A0A1J1HBK5</accession>
<dbReference type="VEuPathDB" id="PlasmoDB:PRELSG_1129300"/>
<gene>
    <name evidence="2" type="ORF">PRELSG_1129300</name>
</gene>
<reference evidence="2 3" key="1">
    <citation type="submission" date="2015-04" db="EMBL/GenBank/DDBJ databases">
        <authorList>
            <consortium name="Pathogen Informatics"/>
        </authorList>
    </citation>
    <scope>NUCLEOTIDE SEQUENCE [LARGE SCALE GENOMIC DNA]</scope>
    <source>
        <strain evidence="2 3">SGS1</strain>
    </source>
</reference>
<evidence type="ECO:0000256" key="1">
    <source>
        <dbReference type="SAM" id="Phobius"/>
    </source>
</evidence>
<dbReference type="GeneID" id="39737072"/>
<keyword evidence="3" id="KW-1185">Reference proteome</keyword>
<name>A0A1J1HBK5_PLARL</name>
<dbReference type="RefSeq" id="XP_028533946.1">
    <property type="nucleotide sequence ID" value="XM_028677571.1"/>
</dbReference>
<organism evidence="2 3">
    <name type="scientific">Plasmodium relictum</name>
    <dbReference type="NCBI Taxonomy" id="85471"/>
    <lineage>
        <taxon>Eukaryota</taxon>
        <taxon>Sar</taxon>
        <taxon>Alveolata</taxon>
        <taxon>Apicomplexa</taxon>
        <taxon>Aconoidasida</taxon>
        <taxon>Haemosporida</taxon>
        <taxon>Plasmodiidae</taxon>
        <taxon>Plasmodium</taxon>
        <taxon>Plasmodium (Haemamoeba)</taxon>
    </lineage>
</organism>
<protein>
    <submittedName>
        <fullName evidence="2">Uncharacterized protein</fullName>
    </submittedName>
</protein>
<proteinExistence type="predicted"/>
<dbReference type="AlphaFoldDB" id="A0A1J1HBK5"/>
<dbReference type="Proteomes" id="UP000220158">
    <property type="component" value="Chromosome 11"/>
</dbReference>
<evidence type="ECO:0000313" key="3">
    <source>
        <dbReference type="Proteomes" id="UP000220158"/>
    </source>
</evidence>
<feature type="transmembrane region" description="Helical" evidence="1">
    <location>
        <begin position="7"/>
        <end position="28"/>
    </location>
</feature>
<evidence type="ECO:0000313" key="2">
    <source>
        <dbReference type="EMBL" id="CRH00945.1"/>
    </source>
</evidence>
<dbReference type="OrthoDB" id="371595at2759"/>